<evidence type="ECO:0000313" key="2">
    <source>
        <dbReference type="EMBL" id="KAG2614165.1"/>
    </source>
</evidence>
<accession>A0A8T0TY26</accession>
<name>A0A8T0TY26_PANVG</name>
<protein>
    <submittedName>
        <fullName evidence="2">Uncharacterized protein</fullName>
    </submittedName>
</protein>
<comment type="caution">
    <text evidence="2">The sequence shown here is derived from an EMBL/GenBank/DDBJ whole genome shotgun (WGS) entry which is preliminary data.</text>
</comment>
<dbReference type="AlphaFoldDB" id="A0A8T0TY26"/>
<dbReference type="EMBL" id="CM029043">
    <property type="protein sequence ID" value="KAG2614165.1"/>
    <property type="molecule type" value="Genomic_DNA"/>
</dbReference>
<sequence>MRGAATGRPLARPRSSAASVGRWASACAGPAVSAPEGAGRRLRTSTPPAADSFPSGGGSMAGQEASKAATKMGRRQPCTRGGGEQPGSRRSTAGKPTPRRRQPREERPDQIRQGGIRLREDRIRPLSRPRGQPPTAHGGRAGRRVQRPLAGPEVRRP</sequence>
<gene>
    <name evidence="2" type="ORF">PVAP13_4KG382402</name>
</gene>
<proteinExistence type="predicted"/>
<keyword evidence="3" id="KW-1185">Reference proteome</keyword>
<evidence type="ECO:0000256" key="1">
    <source>
        <dbReference type="SAM" id="MobiDB-lite"/>
    </source>
</evidence>
<dbReference type="Proteomes" id="UP000823388">
    <property type="component" value="Chromosome 4K"/>
</dbReference>
<reference evidence="2" key="1">
    <citation type="submission" date="2020-05" db="EMBL/GenBank/DDBJ databases">
        <title>WGS assembly of Panicum virgatum.</title>
        <authorList>
            <person name="Lovell J.T."/>
            <person name="Jenkins J."/>
            <person name="Shu S."/>
            <person name="Juenger T.E."/>
            <person name="Schmutz J."/>
        </authorList>
    </citation>
    <scope>NUCLEOTIDE SEQUENCE</scope>
    <source>
        <strain evidence="2">AP13</strain>
    </source>
</reference>
<evidence type="ECO:0000313" key="3">
    <source>
        <dbReference type="Proteomes" id="UP000823388"/>
    </source>
</evidence>
<organism evidence="2 3">
    <name type="scientific">Panicum virgatum</name>
    <name type="common">Blackwell switchgrass</name>
    <dbReference type="NCBI Taxonomy" id="38727"/>
    <lineage>
        <taxon>Eukaryota</taxon>
        <taxon>Viridiplantae</taxon>
        <taxon>Streptophyta</taxon>
        <taxon>Embryophyta</taxon>
        <taxon>Tracheophyta</taxon>
        <taxon>Spermatophyta</taxon>
        <taxon>Magnoliopsida</taxon>
        <taxon>Liliopsida</taxon>
        <taxon>Poales</taxon>
        <taxon>Poaceae</taxon>
        <taxon>PACMAD clade</taxon>
        <taxon>Panicoideae</taxon>
        <taxon>Panicodae</taxon>
        <taxon>Paniceae</taxon>
        <taxon>Panicinae</taxon>
        <taxon>Panicum</taxon>
        <taxon>Panicum sect. Hiantes</taxon>
    </lineage>
</organism>
<feature type="region of interest" description="Disordered" evidence="1">
    <location>
        <begin position="1"/>
        <end position="157"/>
    </location>
</feature>